<gene>
    <name evidence="1" type="ORF">E2980_15100</name>
</gene>
<evidence type="ECO:0000313" key="1">
    <source>
        <dbReference type="EMBL" id="TFE24869.1"/>
    </source>
</evidence>
<organism evidence="1 2">
    <name type="scientific">Cohnella luojiensis</name>
    <dbReference type="NCBI Taxonomy" id="652876"/>
    <lineage>
        <taxon>Bacteria</taxon>
        <taxon>Bacillati</taxon>
        <taxon>Bacillota</taxon>
        <taxon>Bacilli</taxon>
        <taxon>Bacillales</taxon>
        <taxon>Paenibacillaceae</taxon>
        <taxon>Cohnella</taxon>
    </lineage>
</organism>
<accession>A0A4Y8LVC8</accession>
<reference evidence="1 2" key="1">
    <citation type="submission" date="2019-03" db="EMBL/GenBank/DDBJ databases">
        <title>Cohnella endophytica sp. nov., a novel endophytic bacterium isolated from bark of Sonneratia apetala.</title>
        <authorList>
            <person name="Tuo L."/>
        </authorList>
    </citation>
    <scope>NUCLEOTIDE SEQUENCE [LARGE SCALE GENOMIC DNA]</scope>
    <source>
        <strain evidence="1 2">CCTCC AB 208254</strain>
    </source>
</reference>
<dbReference type="OrthoDB" id="2930633at2"/>
<sequence length="108" mass="12803">MIRYGDEEWKELRFKNFQYEAERRDEQWVDVTLKVETEEDTPLPLDLIDFSIMAICTHAGHPIQLVTLDEDCDCEYQLTEWEKEQINAFIRSEEVYKAIIAAASTVER</sequence>
<protein>
    <submittedName>
        <fullName evidence="1">Uncharacterized protein</fullName>
    </submittedName>
</protein>
<comment type="caution">
    <text evidence="1">The sequence shown here is derived from an EMBL/GenBank/DDBJ whole genome shotgun (WGS) entry which is preliminary data.</text>
</comment>
<keyword evidence="2" id="KW-1185">Reference proteome</keyword>
<name>A0A4Y8LVC8_9BACL</name>
<proteinExistence type="predicted"/>
<dbReference type="AlphaFoldDB" id="A0A4Y8LVC8"/>
<dbReference type="RefSeq" id="WP_135153027.1">
    <property type="nucleotide sequence ID" value="NZ_SOMN01000022.1"/>
</dbReference>
<dbReference type="Proteomes" id="UP000297900">
    <property type="component" value="Unassembled WGS sequence"/>
</dbReference>
<dbReference type="EMBL" id="SOMN01000022">
    <property type="protein sequence ID" value="TFE24869.1"/>
    <property type="molecule type" value="Genomic_DNA"/>
</dbReference>
<evidence type="ECO:0000313" key="2">
    <source>
        <dbReference type="Proteomes" id="UP000297900"/>
    </source>
</evidence>